<evidence type="ECO:0000313" key="14">
    <source>
        <dbReference type="Proteomes" id="UP000070063"/>
    </source>
</evidence>
<evidence type="ECO:0000259" key="9">
    <source>
        <dbReference type="Pfam" id="PF01488"/>
    </source>
</evidence>
<evidence type="ECO:0000256" key="6">
    <source>
        <dbReference type="ARBA" id="ARBA00023141"/>
    </source>
</evidence>
<dbReference type="GeneID" id="58089612"/>
<evidence type="ECO:0000256" key="3">
    <source>
        <dbReference type="ARBA" id="ARBA00022605"/>
    </source>
</evidence>
<dbReference type="GO" id="GO:0008652">
    <property type="term" value="P:amino acid biosynthetic process"/>
    <property type="evidence" value="ECO:0007669"/>
    <property type="project" value="UniProtKB-KW"/>
</dbReference>
<dbReference type="GO" id="GO:0005829">
    <property type="term" value="C:cytosol"/>
    <property type="evidence" value="ECO:0007669"/>
    <property type="project" value="TreeGrafter"/>
</dbReference>
<comment type="subunit">
    <text evidence="8">Homodimer.</text>
</comment>
<keyword evidence="6 8" id="KW-0057">Aromatic amino acid biosynthesis</keyword>
<dbReference type="RefSeq" id="WP_002458963.1">
    <property type="nucleotide sequence ID" value="NZ_AP021848.1"/>
</dbReference>
<comment type="similarity">
    <text evidence="8">Belongs to the shikimate dehydrogenase family.</text>
</comment>
<proteinExistence type="inferred from homology"/>
<feature type="binding site" evidence="8">
    <location>
        <position position="211"/>
    </location>
    <ligand>
        <name>shikimate</name>
        <dbReference type="ChEBI" id="CHEBI:36208"/>
    </ligand>
</feature>
<accession>A0A133Q2A7</accession>
<dbReference type="EMBL" id="SCHB01000008">
    <property type="protein sequence ID" value="TBW70981.1"/>
    <property type="molecule type" value="Genomic_DNA"/>
</dbReference>
<comment type="catalytic activity">
    <reaction evidence="7 8">
        <text>shikimate + NADP(+) = 3-dehydroshikimate + NADPH + H(+)</text>
        <dbReference type="Rhea" id="RHEA:17737"/>
        <dbReference type="ChEBI" id="CHEBI:15378"/>
        <dbReference type="ChEBI" id="CHEBI:16630"/>
        <dbReference type="ChEBI" id="CHEBI:36208"/>
        <dbReference type="ChEBI" id="CHEBI:57783"/>
        <dbReference type="ChEBI" id="CHEBI:58349"/>
        <dbReference type="EC" id="1.1.1.25"/>
    </reaction>
</comment>
<feature type="binding site" evidence="8">
    <location>
        <position position="85"/>
    </location>
    <ligand>
        <name>shikimate</name>
        <dbReference type="ChEBI" id="CHEBI:36208"/>
    </ligand>
</feature>
<sequence length="271" mass="29886">MKFAVIGDPISHSLSPLMHNANFKALNMRHTYEAIHVPREHFHHIKDIIAEKEIDGFNVTIPHKEAIIPYLDVIDDTAKNIGAVNTIAIKQGKWIGYNTDGIGYVTGLKHIYPDIEHAYILILGAGGASKGIAHELIKYVEPKITVANRTAKRFDSWTLDVNKISLETAERHLNQFDIIINTTPVGMSQSKASVVSLSNLSPQTLVSDIVYIPAKTPFLDQAEQNGNPIYNGLDMFILQGAASFNIWTGQTANINTMKQTVINKLKGASSC</sequence>
<feature type="active site" description="Proton acceptor" evidence="8">
    <location>
        <position position="64"/>
    </location>
</feature>
<dbReference type="NCBIfam" id="TIGR00507">
    <property type="entry name" value="aroE"/>
    <property type="match status" value="1"/>
</dbReference>
<feature type="domain" description="Quinate/shikimate 5-dehydrogenase/glutamyl-tRNA reductase" evidence="9">
    <location>
        <begin position="109"/>
        <end position="183"/>
    </location>
</feature>
<dbReference type="Pfam" id="PF01488">
    <property type="entry name" value="Shikimate_DH"/>
    <property type="match status" value="1"/>
</dbReference>
<dbReference type="Pfam" id="PF18317">
    <property type="entry name" value="SDH_C"/>
    <property type="match status" value="1"/>
</dbReference>
<feature type="binding site" evidence="8">
    <location>
        <position position="232"/>
    </location>
    <ligand>
        <name>NADP(+)</name>
        <dbReference type="ChEBI" id="CHEBI:58349"/>
    </ligand>
</feature>
<dbReference type="InterPro" id="IPR041121">
    <property type="entry name" value="SDH_C"/>
</dbReference>
<feature type="binding site" evidence="8">
    <location>
        <position position="60"/>
    </location>
    <ligand>
        <name>shikimate</name>
        <dbReference type="ChEBI" id="CHEBI:36208"/>
    </ligand>
</feature>
<gene>
    <name evidence="8 13" type="primary">aroE</name>
    <name evidence="13" type="ORF">EQ812_10610</name>
    <name evidence="12" type="ORF">HMPREF3225_01957</name>
</gene>
<feature type="binding site" evidence="8">
    <location>
        <position position="100"/>
    </location>
    <ligand>
        <name>shikimate</name>
        <dbReference type="ChEBI" id="CHEBI:36208"/>
    </ligand>
</feature>
<dbReference type="Proteomes" id="UP000293637">
    <property type="component" value="Unassembled WGS sequence"/>
</dbReference>
<dbReference type="GO" id="GO:0019632">
    <property type="term" value="P:shikimate metabolic process"/>
    <property type="evidence" value="ECO:0007669"/>
    <property type="project" value="InterPro"/>
</dbReference>
<comment type="pathway">
    <text evidence="1 8">Metabolic intermediate biosynthesis; chorismate biosynthesis; chorismate from D-erythrose 4-phosphate and phosphoenolpyruvate: step 4/7.</text>
</comment>
<dbReference type="eggNOG" id="COG0169">
    <property type="taxonomic scope" value="Bacteria"/>
</dbReference>
<feature type="binding site" evidence="8">
    <location>
        <position position="239"/>
    </location>
    <ligand>
        <name>shikimate</name>
        <dbReference type="ChEBI" id="CHEBI:36208"/>
    </ligand>
</feature>
<reference evidence="12 14" key="1">
    <citation type="submission" date="2016-01" db="EMBL/GenBank/DDBJ databases">
        <authorList>
            <person name="Mitreva M."/>
            <person name="Pepin K.H."/>
            <person name="Mihindukulasuriya K.A."/>
            <person name="Fulton R."/>
            <person name="Fronick C."/>
            <person name="O'Laughlin M."/>
            <person name="Miner T."/>
            <person name="Herter B."/>
            <person name="Rosa B.A."/>
            <person name="Cordes M."/>
            <person name="Tomlinson C."/>
            <person name="Wollam A."/>
            <person name="Palsikar V.B."/>
            <person name="Mardis E.R."/>
            <person name="Wilson R.K."/>
        </authorList>
    </citation>
    <scope>NUCLEOTIDE SEQUENCE [LARGE SCALE GENOMIC DNA]</scope>
    <source>
        <strain evidence="12 14">MJR7738</strain>
    </source>
</reference>
<feature type="binding site" evidence="8">
    <location>
        <position position="76"/>
    </location>
    <ligand>
        <name>NADP(+)</name>
        <dbReference type="ChEBI" id="CHEBI:58349"/>
    </ligand>
</feature>
<dbReference type="SUPFAM" id="SSF51735">
    <property type="entry name" value="NAD(P)-binding Rossmann-fold domains"/>
    <property type="match status" value="1"/>
</dbReference>
<feature type="domain" description="Shikimate dehydrogenase substrate binding N-terminal" evidence="10">
    <location>
        <begin position="5"/>
        <end position="87"/>
    </location>
</feature>
<keyword evidence="4 8" id="KW-0521">NADP</keyword>
<comment type="caution">
    <text evidence="13">The sequence shown here is derived from an EMBL/GenBank/DDBJ whole genome shotgun (WGS) entry which is preliminary data.</text>
</comment>
<feature type="binding site" evidence="8">
    <location>
        <begin position="13"/>
        <end position="15"/>
    </location>
    <ligand>
        <name>shikimate</name>
        <dbReference type="ChEBI" id="CHEBI:36208"/>
    </ligand>
</feature>
<feature type="binding site" evidence="8">
    <location>
        <begin position="148"/>
        <end position="153"/>
    </location>
    <ligand>
        <name>NADP(+)</name>
        <dbReference type="ChEBI" id="CHEBI:58349"/>
    </ligand>
</feature>
<dbReference type="Gene3D" id="3.40.50.720">
    <property type="entry name" value="NAD(P)-binding Rossmann-like Domain"/>
    <property type="match status" value="1"/>
</dbReference>
<dbReference type="UniPathway" id="UPA00053">
    <property type="reaction ID" value="UER00087"/>
</dbReference>
<evidence type="ECO:0000313" key="15">
    <source>
        <dbReference type="Proteomes" id="UP000293637"/>
    </source>
</evidence>
<evidence type="ECO:0000256" key="5">
    <source>
        <dbReference type="ARBA" id="ARBA00023002"/>
    </source>
</evidence>
<dbReference type="EMBL" id="LRQI01000079">
    <property type="protein sequence ID" value="KXA37004.1"/>
    <property type="molecule type" value="Genomic_DNA"/>
</dbReference>
<evidence type="ECO:0000259" key="11">
    <source>
        <dbReference type="Pfam" id="PF18317"/>
    </source>
</evidence>
<dbReference type="Pfam" id="PF08501">
    <property type="entry name" value="Shikimate_dh_N"/>
    <property type="match status" value="1"/>
</dbReference>
<dbReference type="CDD" id="cd01065">
    <property type="entry name" value="NAD_bind_Shikimate_DH"/>
    <property type="match status" value="1"/>
</dbReference>
<protein>
    <recommendedName>
        <fullName evidence="2 8">Shikimate dehydrogenase (NADP(+))</fullName>
        <shortName evidence="8">SDH</shortName>
        <ecNumber evidence="2 8">1.1.1.25</ecNumber>
    </recommendedName>
</protein>
<dbReference type="Proteomes" id="UP000070063">
    <property type="component" value="Unassembled WGS sequence"/>
</dbReference>
<dbReference type="Gene3D" id="3.40.50.10860">
    <property type="entry name" value="Leucine Dehydrogenase, chain A, domain 1"/>
    <property type="match status" value="1"/>
</dbReference>
<dbReference type="GO" id="GO:0009423">
    <property type="term" value="P:chorismate biosynthetic process"/>
    <property type="evidence" value="ECO:0007669"/>
    <property type="project" value="UniProtKB-UniRule"/>
</dbReference>
<evidence type="ECO:0000256" key="1">
    <source>
        <dbReference type="ARBA" id="ARBA00004871"/>
    </source>
</evidence>
<evidence type="ECO:0000256" key="2">
    <source>
        <dbReference type="ARBA" id="ARBA00012962"/>
    </source>
</evidence>
<evidence type="ECO:0000256" key="8">
    <source>
        <dbReference type="HAMAP-Rule" id="MF_00222"/>
    </source>
</evidence>
<dbReference type="GO" id="GO:0004764">
    <property type="term" value="F:shikimate 3-dehydrogenase (NADP+) activity"/>
    <property type="evidence" value="ECO:0007669"/>
    <property type="project" value="UniProtKB-UniRule"/>
</dbReference>
<dbReference type="HAMAP" id="MF_00222">
    <property type="entry name" value="Shikimate_DH_AroE"/>
    <property type="match status" value="1"/>
</dbReference>
<dbReference type="SUPFAM" id="SSF53223">
    <property type="entry name" value="Aminoacid dehydrogenase-like, N-terminal domain"/>
    <property type="match status" value="1"/>
</dbReference>
<feature type="binding site" evidence="8">
    <location>
        <begin position="124"/>
        <end position="128"/>
    </location>
    <ligand>
        <name>NADP(+)</name>
        <dbReference type="ChEBI" id="CHEBI:58349"/>
    </ligand>
</feature>
<dbReference type="InterPro" id="IPR046346">
    <property type="entry name" value="Aminoacid_DH-like_N_sf"/>
</dbReference>
<dbReference type="PANTHER" id="PTHR21089">
    <property type="entry name" value="SHIKIMATE DEHYDROGENASE"/>
    <property type="match status" value="1"/>
</dbReference>
<dbReference type="InterPro" id="IPR036291">
    <property type="entry name" value="NAD(P)-bd_dom_sf"/>
</dbReference>
<evidence type="ECO:0000256" key="7">
    <source>
        <dbReference type="ARBA" id="ARBA00049442"/>
    </source>
</evidence>
<feature type="domain" description="SDH C-terminal" evidence="11">
    <location>
        <begin position="232"/>
        <end position="261"/>
    </location>
</feature>
<dbReference type="AlphaFoldDB" id="A0A133Q2A7"/>
<organism evidence="13 15">
    <name type="scientific">Staphylococcus lugdunensis</name>
    <dbReference type="NCBI Taxonomy" id="28035"/>
    <lineage>
        <taxon>Bacteria</taxon>
        <taxon>Bacillati</taxon>
        <taxon>Bacillota</taxon>
        <taxon>Bacilli</taxon>
        <taxon>Bacillales</taxon>
        <taxon>Staphylococcaceae</taxon>
        <taxon>Staphylococcus</taxon>
    </lineage>
</organism>
<dbReference type="STRING" id="28035.B6N84_06340"/>
<dbReference type="EC" id="1.1.1.25" evidence="2 8"/>
<name>A0A133Q2A7_STALU</name>
<dbReference type="GO" id="GO:0050661">
    <property type="term" value="F:NADP binding"/>
    <property type="evidence" value="ECO:0007669"/>
    <property type="project" value="InterPro"/>
</dbReference>
<dbReference type="InterPro" id="IPR022893">
    <property type="entry name" value="Shikimate_DH_fam"/>
</dbReference>
<dbReference type="FunFam" id="3.40.50.10860:FF:000016">
    <property type="entry name" value="Shikimate dehydrogenase (NADP(+))"/>
    <property type="match status" value="1"/>
</dbReference>
<keyword evidence="3 8" id="KW-0028">Amino-acid biosynthesis</keyword>
<evidence type="ECO:0000313" key="13">
    <source>
        <dbReference type="EMBL" id="TBW70981.1"/>
    </source>
</evidence>
<dbReference type="InterPro" id="IPR006151">
    <property type="entry name" value="Shikm_DH/Glu-tRNA_Rdtase"/>
</dbReference>
<dbReference type="InterPro" id="IPR013708">
    <property type="entry name" value="Shikimate_DH-bd_N"/>
</dbReference>
<evidence type="ECO:0000313" key="12">
    <source>
        <dbReference type="EMBL" id="KXA37004.1"/>
    </source>
</evidence>
<dbReference type="GO" id="GO:0009073">
    <property type="term" value="P:aromatic amino acid family biosynthetic process"/>
    <property type="evidence" value="ECO:0007669"/>
    <property type="project" value="UniProtKB-KW"/>
</dbReference>
<feature type="binding site" evidence="8">
    <location>
        <position position="209"/>
    </location>
    <ligand>
        <name>NADP(+)</name>
        <dbReference type="ChEBI" id="CHEBI:58349"/>
    </ligand>
</feature>
<dbReference type="PANTHER" id="PTHR21089:SF1">
    <property type="entry name" value="BIFUNCTIONAL 3-DEHYDROQUINATE DEHYDRATASE_SHIKIMATE DEHYDROGENASE, CHLOROPLASTIC"/>
    <property type="match status" value="1"/>
</dbReference>
<evidence type="ECO:0000256" key="4">
    <source>
        <dbReference type="ARBA" id="ARBA00022857"/>
    </source>
</evidence>
<dbReference type="InterPro" id="IPR011342">
    <property type="entry name" value="Shikimate_DH"/>
</dbReference>
<reference evidence="13 15" key="2">
    <citation type="journal article" date="2019" name="Sci. Transl. Med.">
        <title>Quorum sensing between bacterial species on the skin protects against epidermal injury in atopic dermatitis.</title>
        <authorList>
            <person name="Williams M.R."/>
        </authorList>
    </citation>
    <scope>NUCLEOTIDE SEQUENCE [LARGE SCALE GENOMIC DNA]</scope>
    <source>
        <strain evidence="13 15">E7</strain>
    </source>
</reference>
<evidence type="ECO:0000259" key="10">
    <source>
        <dbReference type="Pfam" id="PF08501"/>
    </source>
</evidence>
<comment type="function">
    <text evidence="8">Involved in the biosynthesis of the chorismate, which leads to the biosynthesis of aromatic amino acids. Catalyzes the reversible NADPH linked reduction of 3-dehydroshikimate (DHSA) to yield shikimate (SA).</text>
</comment>
<keyword evidence="5 8" id="KW-0560">Oxidoreductase</keyword>